<reference evidence="1 2" key="1">
    <citation type="journal article" date="2014" name="Genome Announc.">
        <title>Draft genome sequence of the pathogenic fungus Scedosporium apiospermum.</title>
        <authorList>
            <person name="Vandeputte P."/>
            <person name="Ghamrawi S."/>
            <person name="Rechenmann M."/>
            <person name="Iltis A."/>
            <person name="Giraud S."/>
            <person name="Fleury M."/>
            <person name="Thornton C."/>
            <person name="Delhaes L."/>
            <person name="Meyer W."/>
            <person name="Papon N."/>
            <person name="Bouchara J.P."/>
        </authorList>
    </citation>
    <scope>NUCLEOTIDE SEQUENCE [LARGE SCALE GENOMIC DNA]</scope>
    <source>
        <strain evidence="1 2">IHEM 14462</strain>
    </source>
</reference>
<accession>A0A084GGR0</accession>
<dbReference type="PANTHER" id="PTHR38787:SF1">
    <property type="entry name" value="REGULATORY P DOMAIN-CONTAINING PROTEIN"/>
    <property type="match status" value="1"/>
</dbReference>
<dbReference type="GO" id="GO:0005576">
    <property type="term" value="C:extracellular region"/>
    <property type="evidence" value="ECO:0007669"/>
    <property type="project" value="TreeGrafter"/>
</dbReference>
<protein>
    <recommendedName>
        <fullName evidence="3">Regulatory P domain-containing protein</fullName>
    </recommendedName>
</protein>
<sequence length="445" mass="48324">MKANYLAVVAASLAGSGVNAEPMSVLRQLKLNTWAELSETGAFDLHRYEALTASISCQNGRAGEYRCNNVDLVSFLRHQDLGSSTRQGNDVWGWTSDTGREFGVVGQTDGTAFVEILSDGSLIYLGRLPTQTTSSSWRDMKVIGNHAYIGSEAARHGLQVFDLTKLLNIDPSSPKVFSTSSDLTAHFAGFGNSHNIVAHEDTNMIYVVGTGSDAGCRGGLFMVNVSNPANPTSPGCLSAGGYVHDAQCVIYSGPDTRYTGREICFNFNEDTLDITDVTSKGKPTTISSTGYTGASYTHQGWIADPEQRFLLLDDELDEQRRRGPAANQHTTTYIVDISNLKSPRFTGTYQSPAISIDHNQYVVDGLSYQANYGSGLRIIDITSLGSDPTGRGIHEVGFFDVHPEDDDVNGRAEFVGTWSVYPFFKSGHILLNSIERGAYVLKYTG</sequence>
<proteinExistence type="predicted"/>
<dbReference type="Pfam" id="PF08309">
    <property type="entry name" value="LVIVD"/>
    <property type="match status" value="1"/>
</dbReference>
<dbReference type="GeneID" id="27718461"/>
<dbReference type="AlphaFoldDB" id="A0A084GGR0"/>
<dbReference type="NCBIfam" id="TIGR04312">
    <property type="entry name" value="choice_anch_B"/>
    <property type="match status" value="1"/>
</dbReference>
<dbReference type="InterPro" id="IPR013211">
    <property type="entry name" value="LVIVD"/>
</dbReference>
<dbReference type="OrthoDB" id="2099887at2759"/>
<dbReference type="OMA" id="EGNDIWG"/>
<organism evidence="1 2">
    <name type="scientific">Pseudallescheria apiosperma</name>
    <name type="common">Scedosporium apiospermum</name>
    <dbReference type="NCBI Taxonomy" id="563466"/>
    <lineage>
        <taxon>Eukaryota</taxon>
        <taxon>Fungi</taxon>
        <taxon>Dikarya</taxon>
        <taxon>Ascomycota</taxon>
        <taxon>Pezizomycotina</taxon>
        <taxon>Sordariomycetes</taxon>
        <taxon>Hypocreomycetidae</taxon>
        <taxon>Microascales</taxon>
        <taxon>Microascaceae</taxon>
        <taxon>Scedosporium</taxon>
    </lineage>
</organism>
<dbReference type="VEuPathDB" id="FungiDB:SAPIO_CDS0309"/>
<evidence type="ECO:0000313" key="1">
    <source>
        <dbReference type="EMBL" id="KEZ46522.1"/>
    </source>
</evidence>
<gene>
    <name evidence="1" type="ORF">SAPIO_CDS0309</name>
</gene>
<evidence type="ECO:0000313" key="2">
    <source>
        <dbReference type="Proteomes" id="UP000028545"/>
    </source>
</evidence>
<dbReference type="Proteomes" id="UP000028545">
    <property type="component" value="Unassembled WGS sequence"/>
</dbReference>
<dbReference type="InterPro" id="IPR027589">
    <property type="entry name" value="Choice_anch_B"/>
</dbReference>
<name>A0A084GGR0_PSEDA</name>
<dbReference type="HOGENOM" id="CLU_031217_0_0_1"/>
<dbReference type="RefSeq" id="XP_016646321.1">
    <property type="nucleotide sequence ID" value="XM_016783121.1"/>
</dbReference>
<comment type="caution">
    <text evidence="1">The sequence shown here is derived from an EMBL/GenBank/DDBJ whole genome shotgun (WGS) entry which is preliminary data.</text>
</comment>
<evidence type="ECO:0008006" key="3">
    <source>
        <dbReference type="Google" id="ProtNLM"/>
    </source>
</evidence>
<dbReference type="EMBL" id="JOWA01000022">
    <property type="protein sequence ID" value="KEZ46522.1"/>
    <property type="molecule type" value="Genomic_DNA"/>
</dbReference>
<dbReference type="KEGG" id="sapo:SAPIO_CDS0309"/>
<dbReference type="PANTHER" id="PTHR38787">
    <property type="entry name" value="REGULATORY P DOMAIN-CONTAINING PROTEIN"/>
    <property type="match status" value="1"/>
</dbReference>
<keyword evidence="2" id="KW-1185">Reference proteome</keyword>